<comment type="caution">
    <text evidence="9">The sequence shown here is derived from an EMBL/GenBank/DDBJ whole genome shotgun (WGS) entry which is preliminary data.</text>
</comment>
<evidence type="ECO:0000313" key="9">
    <source>
        <dbReference type="EMBL" id="KAL3751296.1"/>
    </source>
</evidence>
<dbReference type="NCBIfam" id="TIGR00797">
    <property type="entry name" value="matE"/>
    <property type="match status" value="1"/>
</dbReference>
<dbReference type="AlphaFoldDB" id="A0ABD3LN91"/>
<dbReference type="Proteomes" id="UP001634007">
    <property type="component" value="Unassembled WGS sequence"/>
</dbReference>
<gene>
    <name evidence="9" type="ORF">ACJRO7_012161</name>
</gene>
<evidence type="ECO:0000256" key="6">
    <source>
        <dbReference type="ARBA" id="ARBA00023136"/>
    </source>
</evidence>
<proteinExistence type="inferred from homology"/>
<name>A0ABD3LN91_EUCGL</name>
<comment type="subcellular location">
    <subcellularLocation>
        <location evidence="1">Membrane</location>
        <topology evidence="1">Multi-pass membrane protein</topology>
    </subcellularLocation>
</comment>
<dbReference type="EMBL" id="JBJKBG010000002">
    <property type="protein sequence ID" value="KAL3751296.1"/>
    <property type="molecule type" value="Genomic_DNA"/>
</dbReference>
<organism evidence="9 10">
    <name type="scientific">Eucalyptus globulus</name>
    <name type="common">Tasmanian blue gum</name>
    <dbReference type="NCBI Taxonomy" id="34317"/>
    <lineage>
        <taxon>Eukaryota</taxon>
        <taxon>Viridiplantae</taxon>
        <taxon>Streptophyta</taxon>
        <taxon>Embryophyta</taxon>
        <taxon>Tracheophyta</taxon>
        <taxon>Spermatophyta</taxon>
        <taxon>Magnoliopsida</taxon>
        <taxon>eudicotyledons</taxon>
        <taxon>Gunneridae</taxon>
        <taxon>Pentapetalae</taxon>
        <taxon>rosids</taxon>
        <taxon>malvids</taxon>
        <taxon>Myrtales</taxon>
        <taxon>Myrtaceae</taxon>
        <taxon>Myrtoideae</taxon>
        <taxon>Eucalypteae</taxon>
        <taxon>Eucalyptus</taxon>
    </lineage>
</organism>
<evidence type="ECO:0000256" key="4">
    <source>
        <dbReference type="ARBA" id="ARBA00022692"/>
    </source>
</evidence>
<dbReference type="InterPro" id="IPR002528">
    <property type="entry name" value="MATE_fam"/>
</dbReference>
<feature type="transmembrane region" description="Helical" evidence="7">
    <location>
        <begin position="128"/>
        <end position="146"/>
    </location>
</feature>
<feature type="transmembrane region" description="Helical" evidence="7">
    <location>
        <begin position="166"/>
        <end position="189"/>
    </location>
</feature>
<comment type="caution">
    <text evidence="7">Lacks conserved residue(s) required for the propagation of feature annotation.</text>
</comment>
<dbReference type="PANTHER" id="PTHR11206">
    <property type="entry name" value="MULTIDRUG RESISTANCE PROTEIN"/>
    <property type="match status" value="1"/>
</dbReference>
<keyword evidence="10" id="KW-1185">Reference proteome</keyword>
<keyword evidence="6 7" id="KW-0472">Membrane</keyword>
<evidence type="ECO:0000256" key="7">
    <source>
        <dbReference type="RuleBase" id="RU004914"/>
    </source>
</evidence>
<accession>A0ABD3LN91</accession>
<evidence type="ECO:0000256" key="5">
    <source>
        <dbReference type="ARBA" id="ARBA00022989"/>
    </source>
</evidence>
<evidence type="ECO:0000256" key="2">
    <source>
        <dbReference type="ARBA" id="ARBA00010199"/>
    </source>
</evidence>
<feature type="region of interest" description="Disordered" evidence="8">
    <location>
        <begin position="1"/>
        <end position="35"/>
    </location>
</feature>
<protein>
    <recommendedName>
        <fullName evidence="7">Protein DETOXIFICATION</fullName>
    </recommendedName>
    <alternativeName>
        <fullName evidence="7">Multidrug and toxic compound extrusion protein</fullName>
    </alternativeName>
</protein>
<keyword evidence="3" id="KW-0813">Transport</keyword>
<evidence type="ECO:0000256" key="3">
    <source>
        <dbReference type="ARBA" id="ARBA00022448"/>
    </source>
</evidence>
<keyword evidence="4 7" id="KW-0812">Transmembrane</keyword>
<feature type="compositionally biased region" description="Low complexity" evidence="8">
    <location>
        <begin position="10"/>
        <end position="20"/>
    </location>
</feature>
<dbReference type="Pfam" id="PF01554">
    <property type="entry name" value="MatE"/>
    <property type="match status" value="2"/>
</dbReference>
<evidence type="ECO:0000313" key="10">
    <source>
        <dbReference type="Proteomes" id="UP001634007"/>
    </source>
</evidence>
<dbReference type="InterPro" id="IPR045069">
    <property type="entry name" value="MATE_euk"/>
</dbReference>
<sequence length="496" mass="54576">MEGRGGDPGINGIQNQSQNQDRQHEHDDDDQAVPRDENGASIIEEVKKEVGLSGPLIGVSLLQYSVQVISVMFVGRLGELPLPGASMATSFASVTGFSVLLGMRSALETLCGQAYGAKQHRMLGVHTQRAMLMLLCLSIPLAVIWLYTSDILKAFRQNAEISREAGIFNCWMIPTLFAYGLLQCLNWFLQTQNNVLQTQNNVLPMMMSSLIIALLHIVVCWVFIFKFGLGIRGAALVISILNRNNVILLAIYMKLSLACIKTWTGFMREALLDLVSFIKLAVPSAVMICLEYWSFELVVLLSGLLPNPKLETSVLSISLNTRWMVYMISSVWVEQSVTRVSNELGAGCGAGAHLAVKVMIAIAITEDAIVGIVSILVRHEVNEYVAKMMPLLTLSDFLDGFQCILPSDSLCHTVCVCFPSWRKGMIFSTHLCTQTLCLLSMLWILKQGLWLGIICGLSVRVMALVSVNACTNWDQEAKKVVNGAKAVRAPSDDEQD</sequence>
<keyword evidence="5 7" id="KW-1133">Transmembrane helix</keyword>
<dbReference type="CDD" id="cd13132">
    <property type="entry name" value="MATE_eukaryotic"/>
    <property type="match status" value="1"/>
</dbReference>
<feature type="transmembrane region" description="Helical" evidence="7">
    <location>
        <begin position="201"/>
        <end position="224"/>
    </location>
</feature>
<reference evidence="9 10" key="1">
    <citation type="submission" date="2024-11" db="EMBL/GenBank/DDBJ databases">
        <title>Chromosome-level genome assembly of Eucalyptus globulus Labill. provides insights into its genome evolution.</title>
        <authorList>
            <person name="Li X."/>
        </authorList>
    </citation>
    <scope>NUCLEOTIDE SEQUENCE [LARGE SCALE GENOMIC DNA]</scope>
    <source>
        <strain evidence="9">CL2024</strain>
        <tissue evidence="9">Fresh tender leaves</tissue>
    </source>
</reference>
<comment type="similarity">
    <text evidence="2 7">Belongs to the multi antimicrobial extrusion (MATE) (TC 2.A.66.1) family.</text>
</comment>
<feature type="compositionally biased region" description="Basic and acidic residues" evidence="8">
    <location>
        <begin position="21"/>
        <end position="35"/>
    </location>
</feature>
<evidence type="ECO:0000256" key="1">
    <source>
        <dbReference type="ARBA" id="ARBA00004141"/>
    </source>
</evidence>
<evidence type="ECO:0000256" key="8">
    <source>
        <dbReference type="SAM" id="MobiDB-lite"/>
    </source>
</evidence>
<dbReference type="GO" id="GO:0016020">
    <property type="term" value="C:membrane"/>
    <property type="evidence" value="ECO:0007669"/>
    <property type="project" value="UniProtKB-SubCell"/>
</dbReference>